<feature type="transmembrane region" description="Helical" evidence="8">
    <location>
        <begin position="77"/>
        <end position="94"/>
    </location>
</feature>
<keyword evidence="3 9" id="KW-0808">Transferase</keyword>
<comment type="cofactor">
    <cofactor evidence="7">
        <name>Mg(2+)</name>
        <dbReference type="ChEBI" id="CHEBI:18420"/>
    </cofactor>
</comment>
<evidence type="ECO:0000256" key="7">
    <source>
        <dbReference type="PIRSR" id="PIRSR600715-1"/>
    </source>
</evidence>
<evidence type="ECO:0000256" key="4">
    <source>
        <dbReference type="ARBA" id="ARBA00022692"/>
    </source>
</evidence>
<dbReference type="GO" id="GO:0046872">
    <property type="term" value="F:metal ion binding"/>
    <property type="evidence" value="ECO:0007669"/>
    <property type="project" value="UniProtKB-KW"/>
</dbReference>
<feature type="transmembrane region" description="Helical" evidence="8">
    <location>
        <begin position="47"/>
        <end position="65"/>
    </location>
</feature>
<protein>
    <submittedName>
        <fullName evidence="9">UDP-GlcNAc:undecaprenyl-phosphate GlcNAc-1-phosphate transferase</fullName>
        <ecNumber evidence="9">2.7.8.33</ecNumber>
    </submittedName>
</protein>
<dbReference type="Pfam" id="PF00953">
    <property type="entry name" value="Glycos_transf_4"/>
    <property type="match status" value="1"/>
</dbReference>
<evidence type="ECO:0000256" key="3">
    <source>
        <dbReference type="ARBA" id="ARBA00022679"/>
    </source>
</evidence>
<keyword evidence="4 8" id="KW-0812">Transmembrane</keyword>
<dbReference type="CDD" id="cd06853">
    <property type="entry name" value="GT_WecA_like"/>
    <property type="match status" value="1"/>
</dbReference>
<comment type="subcellular location">
    <subcellularLocation>
        <location evidence="1">Cell membrane</location>
        <topology evidence="1">Multi-pass membrane protein</topology>
    </subcellularLocation>
</comment>
<feature type="transmembrane region" description="Helical" evidence="8">
    <location>
        <begin position="189"/>
        <end position="206"/>
    </location>
</feature>
<feature type="transmembrane region" description="Helical" evidence="8">
    <location>
        <begin position="218"/>
        <end position="236"/>
    </location>
</feature>
<feature type="transmembrane region" description="Helical" evidence="8">
    <location>
        <begin position="135"/>
        <end position="157"/>
    </location>
</feature>
<dbReference type="GO" id="GO:0009103">
    <property type="term" value="P:lipopolysaccharide biosynthetic process"/>
    <property type="evidence" value="ECO:0007669"/>
    <property type="project" value="TreeGrafter"/>
</dbReference>
<keyword evidence="7" id="KW-0479">Metal-binding</keyword>
<evidence type="ECO:0000313" key="10">
    <source>
        <dbReference type="Proteomes" id="UP000050465"/>
    </source>
</evidence>
<evidence type="ECO:0000256" key="2">
    <source>
        <dbReference type="ARBA" id="ARBA00022475"/>
    </source>
</evidence>
<dbReference type="PATRIC" id="fig|1666911.3.peg.2365"/>
<feature type="binding site" evidence="7">
    <location>
        <position position="216"/>
    </location>
    <ligand>
        <name>Mg(2+)</name>
        <dbReference type="ChEBI" id="CHEBI:18420"/>
    </ligand>
</feature>
<evidence type="ECO:0000313" key="9">
    <source>
        <dbReference type="EMBL" id="KPQ32985.1"/>
    </source>
</evidence>
<dbReference type="STRING" id="1666911.HLUCCA11_20025"/>
<feature type="transmembrane region" description="Helical" evidence="8">
    <location>
        <begin position="164"/>
        <end position="183"/>
    </location>
</feature>
<dbReference type="EC" id="2.7.8.33" evidence="9"/>
<evidence type="ECO:0000256" key="5">
    <source>
        <dbReference type="ARBA" id="ARBA00022989"/>
    </source>
</evidence>
<keyword evidence="2" id="KW-1003">Cell membrane</keyword>
<sequence length="347" mass="37372">MFECILATCSGYGALQITPTVISLGMRFGWVDRPGARKQHHIPTVRVGGIGIALGLMIAFLGLFFVEGAVSSESKSILVALMIGSLLSFAIGITDDIRGLSPIARLALQAGVTCIVWSLGIRIEVLPIPMFGPLPLGWLGLPVTFLWLAGVSNAVNWLDGLDGLATGTVAIAAAMLSIVCVQLDCPLEATLALSLSTSLLGFLYYNSRPAKLFMGDGGAYLIGFLLSSLAVTGPMSHATSGAILWIPYLILSVPILDMLYVIISRMNEGKSPFYPDRRHLHHRLLDFGYSYEATVNHVYAFTAISGGLAIYMAGVRWVAIASIALMIVIFTWNLVRFSRFFPTAQRS</sequence>
<accession>A0A0P7ZSA6</accession>
<evidence type="ECO:0000256" key="1">
    <source>
        <dbReference type="ARBA" id="ARBA00004651"/>
    </source>
</evidence>
<dbReference type="PANTHER" id="PTHR22926:SF3">
    <property type="entry name" value="UNDECAPRENYL-PHOSPHATE ALPHA-N-ACETYLGLUCOSAMINYL 1-PHOSPHATE TRANSFERASE"/>
    <property type="match status" value="1"/>
</dbReference>
<organism evidence="9 10">
    <name type="scientific">Phormidesmis priestleyi Ana</name>
    <dbReference type="NCBI Taxonomy" id="1666911"/>
    <lineage>
        <taxon>Bacteria</taxon>
        <taxon>Bacillati</taxon>
        <taxon>Cyanobacteriota</taxon>
        <taxon>Cyanophyceae</taxon>
        <taxon>Leptolyngbyales</taxon>
        <taxon>Leptolyngbyaceae</taxon>
        <taxon>Phormidesmis</taxon>
    </lineage>
</organism>
<feature type="binding site" evidence="7">
    <location>
        <position position="156"/>
    </location>
    <ligand>
        <name>Mg(2+)</name>
        <dbReference type="ChEBI" id="CHEBI:18420"/>
    </ligand>
</feature>
<dbReference type="GO" id="GO:0044038">
    <property type="term" value="P:cell wall macromolecule biosynthetic process"/>
    <property type="evidence" value="ECO:0007669"/>
    <property type="project" value="TreeGrafter"/>
</dbReference>
<evidence type="ECO:0000256" key="8">
    <source>
        <dbReference type="SAM" id="Phobius"/>
    </source>
</evidence>
<feature type="transmembrane region" description="Helical" evidence="8">
    <location>
        <begin position="242"/>
        <end position="263"/>
    </location>
</feature>
<dbReference type="GO" id="GO:0071555">
    <property type="term" value="P:cell wall organization"/>
    <property type="evidence" value="ECO:0007669"/>
    <property type="project" value="TreeGrafter"/>
</dbReference>
<dbReference type="PANTHER" id="PTHR22926">
    <property type="entry name" value="PHOSPHO-N-ACETYLMURAMOYL-PENTAPEPTIDE-TRANSFERASE"/>
    <property type="match status" value="1"/>
</dbReference>
<dbReference type="GO" id="GO:0036380">
    <property type="term" value="F:UDP-N-acetylglucosamine-undecaprenyl-phosphate N-acetylglucosaminephosphotransferase activity"/>
    <property type="evidence" value="ECO:0007669"/>
    <property type="project" value="UniProtKB-EC"/>
</dbReference>
<dbReference type="Proteomes" id="UP000050465">
    <property type="component" value="Unassembled WGS sequence"/>
</dbReference>
<feature type="transmembrane region" description="Helical" evidence="8">
    <location>
        <begin position="284"/>
        <end position="311"/>
    </location>
</feature>
<dbReference type="InterPro" id="IPR000715">
    <property type="entry name" value="Glycosyl_transferase_4"/>
</dbReference>
<dbReference type="GO" id="GO:0005886">
    <property type="term" value="C:plasma membrane"/>
    <property type="evidence" value="ECO:0007669"/>
    <property type="project" value="UniProtKB-SubCell"/>
</dbReference>
<keyword evidence="6 8" id="KW-0472">Membrane</keyword>
<dbReference type="EMBL" id="LJZR01000041">
    <property type="protein sequence ID" value="KPQ32985.1"/>
    <property type="molecule type" value="Genomic_DNA"/>
</dbReference>
<gene>
    <name evidence="9" type="primary">wecA-4</name>
    <name evidence="9" type="ORF">HLUCCA11_20025</name>
</gene>
<dbReference type="AlphaFoldDB" id="A0A0P7ZSA6"/>
<reference evidence="9 10" key="1">
    <citation type="submission" date="2015-09" db="EMBL/GenBank/DDBJ databases">
        <title>Identification and resolution of microdiversity through metagenomic sequencing of parallel consortia.</title>
        <authorList>
            <person name="Nelson W.C."/>
            <person name="Romine M.F."/>
            <person name="Lindemann S.R."/>
        </authorList>
    </citation>
    <scope>NUCLEOTIDE SEQUENCE [LARGE SCALE GENOMIC DNA]</scope>
    <source>
        <strain evidence="9">Ana</strain>
    </source>
</reference>
<evidence type="ECO:0000256" key="6">
    <source>
        <dbReference type="ARBA" id="ARBA00023136"/>
    </source>
</evidence>
<comment type="caution">
    <text evidence="9">The sequence shown here is derived from an EMBL/GenBank/DDBJ whole genome shotgun (WGS) entry which is preliminary data.</text>
</comment>
<feature type="transmembrane region" description="Helical" evidence="8">
    <location>
        <begin position="317"/>
        <end position="335"/>
    </location>
</feature>
<name>A0A0P7ZSA6_9CYAN</name>
<keyword evidence="7" id="KW-0460">Magnesium</keyword>
<keyword evidence="5 8" id="KW-1133">Transmembrane helix</keyword>
<feature type="transmembrane region" description="Helical" evidence="8">
    <location>
        <begin position="106"/>
        <end position="123"/>
    </location>
</feature>
<proteinExistence type="predicted"/>